<feature type="non-terminal residue" evidence="1">
    <location>
        <position position="329"/>
    </location>
</feature>
<dbReference type="EMBL" id="CAJOBB010006642">
    <property type="protein sequence ID" value="CAF4166731.1"/>
    <property type="molecule type" value="Genomic_DNA"/>
</dbReference>
<evidence type="ECO:0000313" key="1">
    <source>
        <dbReference type="EMBL" id="CAF4166731.1"/>
    </source>
</evidence>
<organism evidence="1 2">
    <name type="scientific">Adineta steineri</name>
    <dbReference type="NCBI Taxonomy" id="433720"/>
    <lineage>
        <taxon>Eukaryota</taxon>
        <taxon>Metazoa</taxon>
        <taxon>Spiralia</taxon>
        <taxon>Gnathifera</taxon>
        <taxon>Rotifera</taxon>
        <taxon>Eurotatoria</taxon>
        <taxon>Bdelloidea</taxon>
        <taxon>Adinetida</taxon>
        <taxon>Adinetidae</taxon>
        <taxon>Adineta</taxon>
    </lineage>
</organism>
<dbReference type="SUPFAM" id="SSF56399">
    <property type="entry name" value="ADP-ribosylation"/>
    <property type="match status" value="1"/>
</dbReference>
<evidence type="ECO:0000313" key="2">
    <source>
        <dbReference type="Proteomes" id="UP000663868"/>
    </source>
</evidence>
<dbReference type="Gene3D" id="3.90.176.10">
    <property type="entry name" value="Toxin ADP-ribosyltransferase, Chain A, domain 1"/>
    <property type="match status" value="1"/>
</dbReference>
<accession>A0A819Z0H4</accession>
<sequence length="329" mass="38290">MENKNSTAATTCSNAKHAEPVSSFSTSATVNRRMNMQGMQNVLLVWLDNSINDKNVDCSNTIKQLKRVVNNINTFTDSEECIEFLQTITNNKVCMIVSGSLGKYIVPHVHDMSKVDTIFIFCSNREWHKQWIKEWPKIKGVFTQITLICEALKQAARQCEQNAISISFVALNKKLDQLDPSFMYTQILKEILLTINFEDKHFKEFITYCRDIYADDKYELENVNQLQTAYKNNTPISWYTWNAFLYRMLNQALRLMDVDVIVRMGFFINDLHCNIQRLHSKQFYGEQSNKTFTVYRGQCISKEDFAEMIKTKGGLLRFNSFLSTSKNRD</sequence>
<gene>
    <name evidence="1" type="ORF">KXQ929_LOCUS38143</name>
</gene>
<proteinExistence type="predicted"/>
<name>A0A819Z0H4_9BILA</name>
<comment type="caution">
    <text evidence="1">The sequence shown here is derived from an EMBL/GenBank/DDBJ whole genome shotgun (WGS) entry which is preliminary data.</text>
</comment>
<protein>
    <submittedName>
        <fullName evidence="1">Uncharacterized protein</fullName>
    </submittedName>
</protein>
<dbReference type="AlphaFoldDB" id="A0A819Z0H4"/>
<reference evidence="1" key="1">
    <citation type="submission" date="2021-02" db="EMBL/GenBank/DDBJ databases">
        <authorList>
            <person name="Nowell W R."/>
        </authorList>
    </citation>
    <scope>NUCLEOTIDE SEQUENCE</scope>
</reference>
<dbReference type="Proteomes" id="UP000663868">
    <property type="component" value="Unassembled WGS sequence"/>
</dbReference>